<keyword evidence="1" id="KW-0812">Transmembrane</keyword>
<accession>A0ABQ5K6A3</accession>
<proteinExistence type="predicted"/>
<comment type="caution">
    <text evidence="2">The sequence shown here is derived from an EMBL/GenBank/DDBJ whole genome shotgun (WGS) entry which is preliminary data.</text>
</comment>
<keyword evidence="1" id="KW-1133">Transmembrane helix</keyword>
<sequence length="265" mass="31083">DKIVENYNERVLLFFANLCCDPSHGLEIYDNVKDLLDSWFEVLKRKKHKKGISFWFTLISMLSTIPSIVPLLSPKYDDIVKYCEEEWHFFCSSKLCKQYISNISSFTSLCPEKDGYSHASHVCSIMELHQTVPNRKNKVRALYNIITGKEIRFQCIQIGDRLCVKEEDKHNPLLSHHLLAHSSLIKYTPPRHLLGRISVDNERSLRQSVYDMIERTGGGVEILFDQEPCCSFEQFDQEAWRQGMEDVVEEEKIEKKVIQKRWIHL</sequence>
<evidence type="ECO:0000313" key="2">
    <source>
        <dbReference type="EMBL" id="GKT28101.1"/>
    </source>
</evidence>
<keyword evidence="1" id="KW-0472">Membrane</keyword>
<evidence type="ECO:0000313" key="3">
    <source>
        <dbReference type="Proteomes" id="UP001057375"/>
    </source>
</evidence>
<evidence type="ECO:0000256" key="1">
    <source>
        <dbReference type="SAM" id="Phobius"/>
    </source>
</evidence>
<protein>
    <submittedName>
        <fullName evidence="2">Uncharacterized protein</fullName>
    </submittedName>
</protein>
<dbReference type="Proteomes" id="UP001057375">
    <property type="component" value="Unassembled WGS sequence"/>
</dbReference>
<feature type="non-terminal residue" evidence="2">
    <location>
        <position position="1"/>
    </location>
</feature>
<name>A0ABQ5K6A3_9EUKA</name>
<dbReference type="EMBL" id="BQXS01000150">
    <property type="protein sequence ID" value="GKT28101.1"/>
    <property type="molecule type" value="Genomic_DNA"/>
</dbReference>
<organism evidence="2 3">
    <name type="scientific">Aduncisulcus paluster</name>
    <dbReference type="NCBI Taxonomy" id="2918883"/>
    <lineage>
        <taxon>Eukaryota</taxon>
        <taxon>Metamonada</taxon>
        <taxon>Carpediemonas-like organisms</taxon>
        <taxon>Aduncisulcus</taxon>
    </lineage>
</organism>
<reference evidence="2" key="1">
    <citation type="submission" date="2022-03" db="EMBL/GenBank/DDBJ databases">
        <title>Draft genome sequence of Aduncisulcus paluster, a free-living microaerophilic Fornicata.</title>
        <authorList>
            <person name="Yuyama I."/>
            <person name="Kume K."/>
            <person name="Tamura T."/>
            <person name="Inagaki Y."/>
            <person name="Hashimoto T."/>
        </authorList>
    </citation>
    <scope>NUCLEOTIDE SEQUENCE</scope>
    <source>
        <strain evidence="2">NY0171</strain>
    </source>
</reference>
<gene>
    <name evidence="2" type="ORF">ADUPG1_000426</name>
</gene>
<keyword evidence="3" id="KW-1185">Reference proteome</keyword>
<feature type="transmembrane region" description="Helical" evidence="1">
    <location>
        <begin position="52"/>
        <end position="73"/>
    </location>
</feature>